<accession>A0A109JZM3</accession>
<dbReference type="InterPro" id="IPR017026">
    <property type="entry name" value="ImuA"/>
</dbReference>
<reference evidence="2 3" key="1">
    <citation type="submission" date="2015-11" db="EMBL/GenBank/DDBJ databases">
        <title>Draft Genome Sequence of the Strain BR 10303 (Bradyrhizobium sp.) isolated from nodules of Centrolobium paraense.</title>
        <authorList>
            <person name="Zelli J.E."/>
            <person name="Simoes-Araujo J.L."/>
            <person name="Barauna A.C."/>
            <person name="Silva K."/>
        </authorList>
    </citation>
    <scope>NUCLEOTIDE SEQUENCE [LARGE SCALE GENOMIC DNA]</scope>
    <source>
        <strain evidence="2 3">BR 10303</strain>
    </source>
</reference>
<organism evidence="2 3">
    <name type="scientific">Bradyrhizobium macuxiense</name>
    <dbReference type="NCBI Taxonomy" id="1755647"/>
    <lineage>
        <taxon>Bacteria</taxon>
        <taxon>Pseudomonadati</taxon>
        <taxon>Pseudomonadota</taxon>
        <taxon>Alphaproteobacteria</taxon>
        <taxon>Hyphomicrobiales</taxon>
        <taxon>Nitrobacteraceae</taxon>
        <taxon>Bradyrhizobium</taxon>
    </lineage>
</organism>
<proteinExistence type="predicted"/>
<keyword evidence="3" id="KW-1185">Reference proteome</keyword>
<evidence type="ECO:0000313" key="3">
    <source>
        <dbReference type="Proteomes" id="UP000057737"/>
    </source>
</evidence>
<sequence>MSPNRSHFGGSCATARMSTLASLRGSIARIEAPSDANMPNRIALGHAGADAMLRGGLAPASLHEVFASGHQGGAATGFIAGLAGRMSPRKPLVWVRQDFSDRESGALSMSGLAEFGLDPRLLVTVRAADVDTALRTAADALACDALGAVVLEVWGDVRQLDLVASRKLTLAAQASGVAALVLRIAATPIPSTAETRWIVRAAHSPPGTAASAWGAPRFDAELVRNRHGPVGRWIMEWKCDECLFSEPSAYPQPVAATPSHRPHQAQARAKHRLAS</sequence>
<comment type="caution">
    <text evidence="2">The sequence shown here is derived from an EMBL/GenBank/DDBJ whole genome shotgun (WGS) entry which is preliminary data.</text>
</comment>
<dbReference type="EMBL" id="LNCU01000040">
    <property type="protein sequence ID" value="KWV57976.1"/>
    <property type="molecule type" value="Genomic_DNA"/>
</dbReference>
<dbReference type="SUPFAM" id="SSF52540">
    <property type="entry name" value="P-loop containing nucleoside triphosphate hydrolases"/>
    <property type="match status" value="1"/>
</dbReference>
<dbReference type="Proteomes" id="UP000057737">
    <property type="component" value="Unassembled WGS sequence"/>
</dbReference>
<dbReference type="AlphaFoldDB" id="A0A109JZM3"/>
<dbReference type="InterPro" id="IPR027417">
    <property type="entry name" value="P-loop_NTPase"/>
</dbReference>
<dbReference type="PIRSF" id="PIRSF034285">
    <property type="entry name" value="UCP034285"/>
    <property type="match status" value="1"/>
</dbReference>
<evidence type="ECO:0000256" key="1">
    <source>
        <dbReference type="SAM" id="MobiDB-lite"/>
    </source>
</evidence>
<gene>
    <name evidence="2" type="ORF">AS156_37610</name>
</gene>
<evidence type="ECO:0000313" key="2">
    <source>
        <dbReference type="EMBL" id="KWV57976.1"/>
    </source>
</evidence>
<dbReference type="Gene3D" id="3.40.50.300">
    <property type="entry name" value="P-loop containing nucleotide triphosphate hydrolases"/>
    <property type="match status" value="1"/>
</dbReference>
<feature type="region of interest" description="Disordered" evidence="1">
    <location>
        <begin position="253"/>
        <end position="275"/>
    </location>
</feature>
<name>A0A109JZM3_9BRAD</name>
<feature type="compositionally biased region" description="Basic residues" evidence="1">
    <location>
        <begin position="260"/>
        <end position="275"/>
    </location>
</feature>
<protein>
    <submittedName>
        <fullName evidence="2">DNA repair protein</fullName>
    </submittedName>
</protein>